<feature type="transmembrane region" description="Helical" evidence="7">
    <location>
        <begin position="172"/>
        <end position="198"/>
    </location>
</feature>
<reference evidence="10" key="1">
    <citation type="submission" date="2019-04" db="EMBL/GenBank/DDBJ databases">
        <title>Nocardioides xinjiangensis sp. nov.</title>
        <authorList>
            <person name="Liu S."/>
        </authorList>
    </citation>
    <scope>NUCLEOTIDE SEQUENCE [LARGE SCALE GENOMIC DNA]</scope>
    <source>
        <strain evidence="10">18</strain>
    </source>
</reference>
<dbReference type="RefSeq" id="WP_136536234.1">
    <property type="nucleotide sequence ID" value="NZ_STGY01000067.1"/>
</dbReference>
<feature type="transmembrane region" description="Helical" evidence="7">
    <location>
        <begin position="55"/>
        <end position="79"/>
    </location>
</feature>
<dbReference type="GO" id="GO:0005886">
    <property type="term" value="C:plasma membrane"/>
    <property type="evidence" value="ECO:0007669"/>
    <property type="project" value="UniProtKB-SubCell"/>
</dbReference>
<reference evidence="9 10" key="2">
    <citation type="submission" date="2019-05" db="EMBL/GenBank/DDBJ databases">
        <title>Glycomyces buryatensis sp. nov.</title>
        <authorList>
            <person name="Nikitina E."/>
        </authorList>
    </citation>
    <scope>NUCLEOTIDE SEQUENCE [LARGE SCALE GENOMIC DNA]</scope>
    <source>
        <strain evidence="9 10">18</strain>
    </source>
</reference>
<dbReference type="InterPro" id="IPR036259">
    <property type="entry name" value="MFS_trans_sf"/>
</dbReference>
<name>A0A4S8QC71_9ACTN</name>
<feature type="transmembrane region" description="Helical" evidence="7">
    <location>
        <begin position="24"/>
        <end position="49"/>
    </location>
</feature>
<dbReference type="CDD" id="cd06173">
    <property type="entry name" value="MFS_MefA_like"/>
    <property type="match status" value="1"/>
</dbReference>
<evidence type="ECO:0000256" key="7">
    <source>
        <dbReference type="SAM" id="Phobius"/>
    </source>
</evidence>
<evidence type="ECO:0000256" key="2">
    <source>
        <dbReference type="ARBA" id="ARBA00022448"/>
    </source>
</evidence>
<comment type="caution">
    <text evidence="9">The sequence shown here is derived from an EMBL/GenBank/DDBJ whole genome shotgun (WGS) entry which is preliminary data.</text>
</comment>
<protein>
    <submittedName>
        <fullName evidence="9">MFS transporter</fullName>
    </submittedName>
</protein>
<dbReference type="Gene3D" id="1.20.1250.20">
    <property type="entry name" value="MFS general substrate transporter like domains"/>
    <property type="match status" value="2"/>
</dbReference>
<evidence type="ECO:0000256" key="4">
    <source>
        <dbReference type="ARBA" id="ARBA00022692"/>
    </source>
</evidence>
<organism evidence="9 10">
    <name type="scientific">Glycomyces buryatensis</name>
    <dbReference type="NCBI Taxonomy" id="2570927"/>
    <lineage>
        <taxon>Bacteria</taxon>
        <taxon>Bacillati</taxon>
        <taxon>Actinomycetota</taxon>
        <taxon>Actinomycetes</taxon>
        <taxon>Glycomycetales</taxon>
        <taxon>Glycomycetaceae</taxon>
        <taxon>Glycomyces</taxon>
    </lineage>
</organism>
<dbReference type="PANTHER" id="PTHR23513">
    <property type="entry name" value="INTEGRAL MEMBRANE EFFLUX PROTEIN-RELATED"/>
    <property type="match status" value="1"/>
</dbReference>
<evidence type="ECO:0000256" key="5">
    <source>
        <dbReference type="ARBA" id="ARBA00022989"/>
    </source>
</evidence>
<dbReference type="EMBL" id="STGY01000067">
    <property type="protein sequence ID" value="THV38649.1"/>
    <property type="molecule type" value="Genomic_DNA"/>
</dbReference>
<dbReference type="OrthoDB" id="9815525at2"/>
<evidence type="ECO:0000256" key="3">
    <source>
        <dbReference type="ARBA" id="ARBA00022475"/>
    </source>
</evidence>
<gene>
    <name evidence="9" type="ORF">FAB82_19665</name>
</gene>
<proteinExistence type="predicted"/>
<dbReference type="SUPFAM" id="SSF103473">
    <property type="entry name" value="MFS general substrate transporter"/>
    <property type="match status" value="1"/>
</dbReference>
<feature type="transmembrane region" description="Helical" evidence="7">
    <location>
        <begin position="321"/>
        <end position="341"/>
    </location>
</feature>
<feature type="domain" description="Major facilitator superfamily (MFS) profile" evidence="8">
    <location>
        <begin position="230"/>
        <end position="426"/>
    </location>
</feature>
<dbReference type="Pfam" id="PF05977">
    <property type="entry name" value="MFS_3"/>
    <property type="match status" value="1"/>
</dbReference>
<dbReference type="PANTHER" id="PTHR23513:SF6">
    <property type="entry name" value="MAJOR FACILITATOR SUPERFAMILY ASSOCIATED DOMAIN-CONTAINING PROTEIN"/>
    <property type="match status" value="1"/>
</dbReference>
<keyword evidence="10" id="KW-1185">Reference proteome</keyword>
<feature type="transmembrane region" description="Helical" evidence="7">
    <location>
        <begin position="86"/>
        <end position="107"/>
    </location>
</feature>
<keyword evidence="6 7" id="KW-0472">Membrane</keyword>
<keyword evidence="4 7" id="KW-0812">Transmembrane</keyword>
<feature type="transmembrane region" description="Helical" evidence="7">
    <location>
        <begin position="266"/>
        <end position="285"/>
    </location>
</feature>
<dbReference type="AlphaFoldDB" id="A0A4S8QC71"/>
<keyword evidence="5 7" id="KW-1133">Transmembrane helix</keyword>
<dbReference type="GO" id="GO:0022857">
    <property type="term" value="F:transmembrane transporter activity"/>
    <property type="evidence" value="ECO:0007669"/>
    <property type="project" value="InterPro"/>
</dbReference>
<evidence type="ECO:0000256" key="6">
    <source>
        <dbReference type="ARBA" id="ARBA00023136"/>
    </source>
</evidence>
<keyword evidence="2" id="KW-0813">Transport</keyword>
<keyword evidence="3" id="KW-1003">Cell membrane</keyword>
<feature type="transmembrane region" description="Helical" evidence="7">
    <location>
        <begin position="390"/>
        <end position="409"/>
    </location>
</feature>
<sequence length="426" mass="44762">MTANPPDPAPTSPSLFRDSRFRRYFVSAISSSVGYRLWMFIVPMVAIFLVDASDFQVGLLHAVMTSVGVLISLPVGVWLDRLPLKAVLVCALLGGGIIALIIPFAWWSGVLSFGLLAVVAFAAAVSNVLYETARQSILPLLVDRSKVVEANSRLSGVVQASNFAGPSLGGQIMAFFSAPITVIASAIGLLFSGLYLLGVKVEQPEREAKQDSNLLRDIGIGLRFVMTHKILGPIAGSNMLTNLAMSAYMAVYILFMARTLGASPGVIGIVLAIGSVGGIAGAFASKRITNRLGQGPVLLYSLLLLPATIVLFPLATPELLIPIGGLAGAGTGAAIASYNVVQISARQLLTPGDLLGRVMATFRFLNFLMAPAGALLGAMLASSWGPREALISAAVLSLFASLPIVFSAVRKQRDFSQEKVETATSS</sequence>
<feature type="transmembrane region" description="Helical" evidence="7">
    <location>
        <begin position="297"/>
        <end position="315"/>
    </location>
</feature>
<feature type="transmembrane region" description="Helical" evidence="7">
    <location>
        <begin position="362"/>
        <end position="384"/>
    </location>
</feature>
<dbReference type="Proteomes" id="UP000308760">
    <property type="component" value="Unassembled WGS sequence"/>
</dbReference>
<comment type="subcellular location">
    <subcellularLocation>
        <location evidence="1">Cell membrane</location>
        <topology evidence="1">Multi-pass membrane protein</topology>
    </subcellularLocation>
</comment>
<accession>A0A4S8QC71</accession>
<evidence type="ECO:0000313" key="9">
    <source>
        <dbReference type="EMBL" id="THV38649.1"/>
    </source>
</evidence>
<dbReference type="InterPro" id="IPR010290">
    <property type="entry name" value="TM_effector"/>
</dbReference>
<evidence type="ECO:0000313" key="10">
    <source>
        <dbReference type="Proteomes" id="UP000308760"/>
    </source>
</evidence>
<evidence type="ECO:0000259" key="8">
    <source>
        <dbReference type="PROSITE" id="PS50850"/>
    </source>
</evidence>
<evidence type="ECO:0000256" key="1">
    <source>
        <dbReference type="ARBA" id="ARBA00004651"/>
    </source>
</evidence>
<feature type="transmembrane region" description="Helical" evidence="7">
    <location>
        <begin position="243"/>
        <end position="260"/>
    </location>
</feature>
<dbReference type="PROSITE" id="PS50850">
    <property type="entry name" value="MFS"/>
    <property type="match status" value="1"/>
</dbReference>
<dbReference type="InterPro" id="IPR020846">
    <property type="entry name" value="MFS_dom"/>
</dbReference>